<sequence>MNKYLQKDGSCISENSKRNSFPPVLVPLVSWKVTTISVVTPVSLAMKDNFVKGAPWATMGTLKHQVAVARSVIVTLTALSTVNVIAHLGSASAGWGPRGSGAQQLLVQTCDDECTGVLLNDLDEIGDAILSLNLTGIIPVPYGILSNLENTTKYLQESLLKENTQKDLGKIKLEGAAEETDKLQKKLTKVVANTEKVNRATERIFKESQDLAIAIERLQMNIKEIIEKAKTLNQTLDEDFLLLNSTLQNMQQNATYLLEIMQIRDFTQLHQNATLELKERNLDAISKGEVGIVEGKRSLGMECSKRREGEVAFETRSIKDGQVEFGQSETSRAFLGQGENWWSVLEHGNHTDEKAAEDLLSQIQGNYQKPLEELELLKEAANHLLSKHNNELKAAEALVREAEAKTQESNHLLLMVNANLREFTDKKLHVQEEQNLTSELIAQGRELIDAAAVQTDAVQVALEHLERHQDELFLWTAKIRHHVDDLVMHMSQRKALDLVYRAEDHAAEFQRLADVLDSNFENVRDVSLNATSAAHVHYNIQSLIEESEELARDTHRTVTEMSLFSESLVSNGKVAMQRSSKFLKEGDNLSRKLPGIALELSELRNKTNRYQENANEITRQTNASLLTLRAVPKGLRGKGAKTKELATSASESAVSTLRDVVELSRELLTTSASLSRVNTTLQETHQLLQDSTMATLLAGRKVKDVETQANLLFDRLKPLKVLEENLSRNLSEIKLLISQARKQAASIKVAVSADRDCVRAYQPQISSTNYNTLILNVKTHEPDNLLFYLGSSTTTGKTSKLSAFPGAPCGLPVTLDEFSWGLYGRH</sequence>
<evidence type="ECO:0000259" key="2">
    <source>
        <dbReference type="Pfam" id="PF06008"/>
    </source>
</evidence>
<reference evidence="4 5" key="1">
    <citation type="submission" date="2023-05" db="EMBL/GenBank/DDBJ databases">
        <title>B98-5 Cell Line De Novo Hybrid Assembly: An Optical Mapping Approach.</title>
        <authorList>
            <person name="Kananen K."/>
            <person name="Auerbach J.A."/>
            <person name="Kautto E."/>
            <person name="Blachly J.S."/>
        </authorList>
    </citation>
    <scope>NUCLEOTIDE SEQUENCE [LARGE SCALE GENOMIC DNA]</scope>
    <source>
        <strain evidence="4">B95-8</strain>
        <tissue evidence="4">Cell line</tissue>
    </source>
</reference>
<dbReference type="InterPro" id="IPR009254">
    <property type="entry name" value="Laminin_aI"/>
</dbReference>
<dbReference type="Pfam" id="PF06009">
    <property type="entry name" value="Laminin_II"/>
    <property type="match status" value="1"/>
</dbReference>
<dbReference type="Proteomes" id="UP001266305">
    <property type="component" value="Unassembled WGS sequence"/>
</dbReference>
<evidence type="ECO:0000313" key="5">
    <source>
        <dbReference type="Proteomes" id="UP001266305"/>
    </source>
</evidence>
<dbReference type="InterPro" id="IPR010307">
    <property type="entry name" value="Laminin_dom_II"/>
</dbReference>
<dbReference type="Pfam" id="PF06008">
    <property type="entry name" value="Laminin_I"/>
    <property type="match status" value="2"/>
</dbReference>
<feature type="domain" description="Laminin" evidence="3">
    <location>
        <begin position="642"/>
        <end position="775"/>
    </location>
</feature>
<feature type="coiled-coil region" evidence="1">
    <location>
        <begin position="371"/>
        <end position="412"/>
    </location>
</feature>
<keyword evidence="5" id="KW-1185">Reference proteome</keyword>
<dbReference type="Gene3D" id="2.60.120.200">
    <property type="match status" value="1"/>
</dbReference>
<accession>A0ABQ9UEA8</accession>
<comment type="caution">
    <text evidence="4">The sequence shown here is derived from an EMBL/GenBank/DDBJ whole genome shotgun (WGS) entry which is preliminary data.</text>
</comment>
<name>A0ABQ9UEA8_SAGOE</name>
<protein>
    <submittedName>
        <fullName evidence="4">Laminin subunit alpha-1</fullName>
    </submittedName>
</protein>
<gene>
    <name evidence="4" type="primary">LAMA1_2</name>
    <name evidence="4" type="ORF">P7K49_028380</name>
</gene>
<organism evidence="4 5">
    <name type="scientific">Saguinus oedipus</name>
    <name type="common">Cotton-top tamarin</name>
    <name type="synonym">Oedipomidas oedipus</name>
    <dbReference type="NCBI Taxonomy" id="9490"/>
    <lineage>
        <taxon>Eukaryota</taxon>
        <taxon>Metazoa</taxon>
        <taxon>Chordata</taxon>
        <taxon>Craniata</taxon>
        <taxon>Vertebrata</taxon>
        <taxon>Euteleostomi</taxon>
        <taxon>Mammalia</taxon>
        <taxon>Eutheria</taxon>
        <taxon>Euarchontoglires</taxon>
        <taxon>Primates</taxon>
        <taxon>Haplorrhini</taxon>
        <taxon>Platyrrhini</taxon>
        <taxon>Cebidae</taxon>
        <taxon>Callitrichinae</taxon>
        <taxon>Saguinus</taxon>
    </lineage>
</organism>
<evidence type="ECO:0000259" key="3">
    <source>
        <dbReference type="Pfam" id="PF06009"/>
    </source>
</evidence>
<evidence type="ECO:0000313" key="4">
    <source>
        <dbReference type="EMBL" id="KAK2094642.1"/>
    </source>
</evidence>
<feature type="domain" description="Laminin alpha" evidence="2">
    <location>
        <begin position="351"/>
        <end position="460"/>
    </location>
</feature>
<evidence type="ECO:0000256" key="1">
    <source>
        <dbReference type="SAM" id="Coils"/>
    </source>
</evidence>
<dbReference type="EMBL" id="JASSZA010000014">
    <property type="protein sequence ID" value="KAK2094642.1"/>
    <property type="molecule type" value="Genomic_DNA"/>
</dbReference>
<proteinExistence type="predicted"/>
<feature type="domain" description="Laminin alpha" evidence="2">
    <location>
        <begin position="130"/>
        <end position="279"/>
    </location>
</feature>
<keyword evidence="1" id="KW-0175">Coiled coil</keyword>
<feature type="coiled-coil region" evidence="1">
    <location>
        <begin position="208"/>
        <end position="235"/>
    </location>
</feature>